<comment type="caution">
    <text evidence="2">The sequence shown here is derived from an EMBL/GenBank/DDBJ whole genome shotgun (WGS) entry which is preliminary data.</text>
</comment>
<reference evidence="2 3" key="1">
    <citation type="journal article" date="2015" name="Genome Announc.">
        <title>Draft Genome Sequence of a Heterotrophic Facultative Anaerobic Thermophilic Bacterium, Ardenticatena maritima Strain 110ST.</title>
        <authorList>
            <person name="Kawaichi S."/>
            <person name="Yoshida T."/>
            <person name="Sako Y."/>
            <person name="Nakamura R."/>
        </authorList>
    </citation>
    <scope>NUCLEOTIDE SEQUENCE [LARGE SCALE GENOMIC DNA]</scope>
    <source>
        <strain evidence="2 3">110S</strain>
    </source>
</reference>
<accession>A0A0M8K9V0</accession>
<organism evidence="2 3">
    <name type="scientific">Ardenticatena maritima</name>
    <dbReference type="NCBI Taxonomy" id="872965"/>
    <lineage>
        <taxon>Bacteria</taxon>
        <taxon>Bacillati</taxon>
        <taxon>Chloroflexota</taxon>
        <taxon>Ardenticatenia</taxon>
        <taxon>Ardenticatenales</taxon>
        <taxon>Ardenticatenaceae</taxon>
        <taxon>Ardenticatena</taxon>
    </lineage>
</organism>
<dbReference type="AlphaFoldDB" id="A0A0M8K9V0"/>
<feature type="region of interest" description="Disordered" evidence="1">
    <location>
        <begin position="397"/>
        <end position="434"/>
    </location>
</feature>
<dbReference type="AntiFam" id="ANF00115">
    <property type="entry name" value="Shadow ORF (opposite Oplah)"/>
</dbReference>
<name>A0A0M8K9V0_9CHLR</name>
<gene>
    <name evidence="2" type="ORF">ARMA_2115</name>
</gene>
<sequence length="460" mass="49642">MARAFGGQTFLAPIGMHQAVDARCAVFATLQPPRRTHTPLGQQGNGCFGEQFILANQPIPAMIEPTPAAATPNGVAHHAEGVGAFQRFNRRVACVGHVGMHGGQPIGGWRSTHAARQRLVVGEGRTIGSDAANRDVVHRALRGGGNTVGQGLRQRPQHNIHNALAGFDIAPRNGGGWAGVDQRSFGGVHMQRRKTAGVHGHIVAHQATHHIGARRFGDAEHSIERTAHLRRCARKVERDGLACNRHSHANGQQVQTPIFHMLDDIFKRVATSRPGTKRGACAAFAVRLQVLGIRQHFLTPMRRRQLAQTALAREMRGALGGKVATAFIRGAHIAQNEPQHRFVEHAALVQLQRGDNQPFLVEFRRKRERARRHAPHVGMVGAAGDEKIGGLALQKHGRNHGDIGQVSAAGKRVVQDDEVARLPGGDRRQRGSDAIGHCAQVHGNVGGLRHHTPVGVENGA</sequence>
<dbReference type="EMBL" id="BBZA01000182">
    <property type="protein sequence ID" value="GAP63692.1"/>
    <property type="molecule type" value="Genomic_DNA"/>
</dbReference>
<evidence type="ECO:0000313" key="2">
    <source>
        <dbReference type="EMBL" id="GAP63692.1"/>
    </source>
</evidence>
<reference evidence="3" key="2">
    <citation type="submission" date="2015-08" db="EMBL/GenBank/DDBJ databases">
        <title>Draft Genome Sequence of a Heterotrophic Facultative Anaerobic Bacterium Ardenticatena maritima Strain 110S.</title>
        <authorList>
            <person name="Kawaichi S."/>
            <person name="Yoshida T."/>
            <person name="Sako Y."/>
            <person name="Nakamura R."/>
        </authorList>
    </citation>
    <scope>NUCLEOTIDE SEQUENCE [LARGE SCALE GENOMIC DNA]</scope>
    <source>
        <strain evidence="3">110S</strain>
    </source>
</reference>
<dbReference type="Proteomes" id="UP000037784">
    <property type="component" value="Unassembled WGS sequence"/>
</dbReference>
<evidence type="ECO:0000256" key="1">
    <source>
        <dbReference type="SAM" id="MobiDB-lite"/>
    </source>
</evidence>
<evidence type="ECO:0000313" key="3">
    <source>
        <dbReference type="Proteomes" id="UP000037784"/>
    </source>
</evidence>
<dbReference type="InParanoid" id="A0A0M8K9V0"/>
<protein>
    <submittedName>
        <fullName evidence="2">Uncharacterized protein</fullName>
    </submittedName>
</protein>
<proteinExistence type="predicted"/>
<feature type="compositionally biased region" description="Basic and acidic residues" evidence="1">
    <location>
        <begin position="413"/>
        <end position="431"/>
    </location>
</feature>
<keyword evidence="3" id="KW-1185">Reference proteome</keyword>